<feature type="active site" description="Tele-phosphohistidine intermediate" evidence="1">
    <location>
        <position position="9"/>
    </location>
</feature>
<dbReference type="STRING" id="1742359.GCA_001439625_04459"/>
<dbReference type="SUPFAM" id="SSF53254">
    <property type="entry name" value="Phosphoglycerate mutase-like"/>
    <property type="match status" value="1"/>
</dbReference>
<dbReference type="InterPro" id="IPR029033">
    <property type="entry name" value="His_PPase_superfam"/>
</dbReference>
<dbReference type="KEGG" id="bda:FSZ17_03095"/>
<feature type="active site" description="Proton donor/acceptor" evidence="1">
    <location>
        <position position="82"/>
    </location>
</feature>
<gene>
    <name evidence="3" type="ORF">FSZ17_03095</name>
</gene>
<reference evidence="4" key="1">
    <citation type="submission" date="2019-08" db="EMBL/GenBank/DDBJ databases">
        <authorList>
            <person name="Zheng X."/>
        </authorList>
    </citation>
    <scope>NUCLEOTIDE SEQUENCE [LARGE SCALE GENOMIC DNA]</scope>
    <source>
        <strain evidence="4">FJAT-25496</strain>
    </source>
</reference>
<dbReference type="RefSeq" id="WP_057775710.1">
    <property type="nucleotide sequence ID" value="NZ_CP042593.1"/>
</dbReference>
<dbReference type="SMART" id="SM00855">
    <property type="entry name" value="PGAM"/>
    <property type="match status" value="1"/>
</dbReference>
<evidence type="ECO:0000313" key="4">
    <source>
        <dbReference type="Proteomes" id="UP000321555"/>
    </source>
</evidence>
<proteinExistence type="predicted"/>
<accession>A0A5B8Z0A9</accession>
<evidence type="ECO:0000256" key="2">
    <source>
        <dbReference type="PIRSR" id="PIRSR613078-2"/>
    </source>
</evidence>
<dbReference type="GO" id="GO:0005737">
    <property type="term" value="C:cytoplasm"/>
    <property type="evidence" value="ECO:0007669"/>
    <property type="project" value="TreeGrafter"/>
</dbReference>
<name>A0A5B8Z0A9_CYTDA</name>
<dbReference type="Gene3D" id="3.40.50.1240">
    <property type="entry name" value="Phosphoglycerate mutase-like"/>
    <property type="match status" value="1"/>
</dbReference>
<dbReference type="CDD" id="cd07067">
    <property type="entry name" value="HP_PGM_like"/>
    <property type="match status" value="1"/>
</dbReference>
<evidence type="ECO:0000256" key="1">
    <source>
        <dbReference type="PIRSR" id="PIRSR613078-1"/>
    </source>
</evidence>
<dbReference type="OrthoDB" id="9782128at2"/>
<feature type="binding site" evidence="2">
    <location>
        <begin position="8"/>
        <end position="15"/>
    </location>
    <ligand>
        <name>substrate</name>
    </ligand>
</feature>
<dbReference type="GO" id="GO:0016791">
    <property type="term" value="F:phosphatase activity"/>
    <property type="evidence" value="ECO:0007669"/>
    <property type="project" value="TreeGrafter"/>
</dbReference>
<feature type="binding site" evidence="2">
    <location>
        <position position="58"/>
    </location>
    <ligand>
        <name>substrate</name>
    </ligand>
</feature>
<dbReference type="AlphaFoldDB" id="A0A5B8Z0A9"/>
<evidence type="ECO:0000313" key="3">
    <source>
        <dbReference type="EMBL" id="QED46350.1"/>
    </source>
</evidence>
<dbReference type="InterPro" id="IPR013078">
    <property type="entry name" value="His_Pase_superF_clade-1"/>
</dbReference>
<protein>
    <submittedName>
        <fullName evidence="3">Histidine phosphatase family protein</fullName>
    </submittedName>
</protein>
<dbReference type="Pfam" id="PF00300">
    <property type="entry name" value="His_Phos_1"/>
    <property type="match status" value="1"/>
</dbReference>
<dbReference type="Proteomes" id="UP000321555">
    <property type="component" value="Chromosome"/>
</dbReference>
<dbReference type="PANTHER" id="PTHR48100">
    <property type="entry name" value="BROAD-SPECIFICITY PHOSPHATASE YOR283W-RELATED"/>
    <property type="match status" value="1"/>
</dbReference>
<dbReference type="EMBL" id="CP042593">
    <property type="protein sequence ID" value="QED46350.1"/>
    <property type="molecule type" value="Genomic_DNA"/>
</dbReference>
<sequence length="204" mass="23513">MLKLYFIRHGETAWNVQKRMQGRLDSALTEKGEIDARLLGERLNGTVFERIISSPSDRTIKTTNHVNKDGNTLIETDERLMEIDMGDWQGLRDDEIEKLYPEQFHAFWNDPAAYKSVGGESFFDVKKRLSEFLADLKRTTPRGNVLVVTHGVVIKVLYLLCRNAPIEELWNPPFIHGTSLTIIQVQDGEMEMLLEGCTEHCRYE</sequence>
<keyword evidence="4" id="KW-1185">Reference proteome</keyword>
<organism evidence="3 4">
    <name type="scientific">Cytobacillus dafuensis</name>
    <name type="common">Bacillus dafuensis</name>
    <dbReference type="NCBI Taxonomy" id="1742359"/>
    <lineage>
        <taxon>Bacteria</taxon>
        <taxon>Bacillati</taxon>
        <taxon>Bacillota</taxon>
        <taxon>Bacilli</taxon>
        <taxon>Bacillales</taxon>
        <taxon>Bacillaceae</taxon>
        <taxon>Cytobacillus</taxon>
    </lineage>
</organism>
<dbReference type="PANTHER" id="PTHR48100:SF1">
    <property type="entry name" value="HISTIDINE PHOSPHATASE FAMILY PROTEIN-RELATED"/>
    <property type="match status" value="1"/>
</dbReference>
<dbReference type="PIRSF" id="PIRSF000709">
    <property type="entry name" value="6PFK_2-Ptase"/>
    <property type="match status" value="1"/>
</dbReference>
<dbReference type="InterPro" id="IPR050275">
    <property type="entry name" value="PGM_Phosphatase"/>
</dbReference>